<comment type="caution">
    <text evidence="1">The sequence shown here is derived from an EMBL/GenBank/DDBJ whole genome shotgun (WGS) entry which is preliminary data.</text>
</comment>
<dbReference type="Proteomes" id="UP000292702">
    <property type="component" value="Unassembled WGS sequence"/>
</dbReference>
<dbReference type="OrthoDB" id="2804675at2759"/>
<evidence type="ECO:0000313" key="1">
    <source>
        <dbReference type="EMBL" id="TCD67342.1"/>
    </source>
</evidence>
<name>A0A4R0RJN5_9APHY</name>
<dbReference type="AlphaFoldDB" id="A0A4R0RJN5"/>
<protein>
    <recommendedName>
        <fullName evidence="3">F-box domain-containing protein</fullName>
    </recommendedName>
</protein>
<organism evidence="1 2">
    <name type="scientific">Steccherinum ochraceum</name>
    <dbReference type="NCBI Taxonomy" id="92696"/>
    <lineage>
        <taxon>Eukaryota</taxon>
        <taxon>Fungi</taxon>
        <taxon>Dikarya</taxon>
        <taxon>Basidiomycota</taxon>
        <taxon>Agaricomycotina</taxon>
        <taxon>Agaricomycetes</taxon>
        <taxon>Polyporales</taxon>
        <taxon>Steccherinaceae</taxon>
        <taxon>Steccherinum</taxon>
    </lineage>
</organism>
<dbReference type="EMBL" id="RWJN01000101">
    <property type="protein sequence ID" value="TCD67342.1"/>
    <property type="molecule type" value="Genomic_DNA"/>
</dbReference>
<sequence>MSPSPALPLEVCEFIIDAVDKLKLELEPSMHVLEFISERVRALRACALTCRGWLPRARMHLQTCRPEFTTVLSTPHHLASLVDALRQTPHDAAVELTGGTLVVAPTFGGDQTWVSRMPYELGPLLLRRSGLMELRLFQVDLSVVGTSLFKFYKSLPLIQTTQLFVDNIQYSHLSQFARVVSILDPLIARCHGWFPQEHRVRAGRDPNRSVAFRGNQIQSLDVPVVWADLAHCDLWRFHTPHLLELTLCTRWPNSRFTLEDGDNTFRSIPKLFSLVPATRVEIQDVCNVHYYSATPPKLSGSEPNTLEIDMQADAYRRLGLPFVVDIIAQVMPVTIWYLSIKITVDTQPSHDDVTAPDHWSVIDDALVRIDASELKEVKVEFAHPYCWKLDSNEEWSTSRRFLPRAQQRGVVLRYREDWEAGDESDTE</sequence>
<evidence type="ECO:0008006" key="3">
    <source>
        <dbReference type="Google" id="ProtNLM"/>
    </source>
</evidence>
<keyword evidence="2" id="KW-1185">Reference proteome</keyword>
<accession>A0A4R0RJN5</accession>
<gene>
    <name evidence="1" type="ORF">EIP91_000263</name>
</gene>
<reference evidence="1 2" key="1">
    <citation type="submission" date="2018-11" db="EMBL/GenBank/DDBJ databases">
        <title>Genome assembly of Steccherinum ochraceum LE-BIN_3174, the white-rot fungus of the Steccherinaceae family (The Residual Polyporoid clade, Polyporales, Basidiomycota).</title>
        <authorList>
            <person name="Fedorova T.V."/>
            <person name="Glazunova O.A."/>
            <person name="Landesman E.O."/>
            <person name="Moiseenko K.V."/>
            <person name="Psurtseva N.V."/>
            <person name="Savinova O.S."/>
            <person name="Shakhova N.V."/>
            <person name="Tyazhelova T.V."/>
            <person name="Vasina D.V."/>
        </authorList>
    </citation>
    <scope>NUCLEOTIDE SEQUENCE [LARGE SCALE GENOMIC DNA]</scope>
    <source>
        <strain evidence="1 2">LE-BIN_3174</strain>
    </source>
</reference>
<proteinExistence type="predicted"/>
<evidence type="ECO:0000313" key="2">
    <source>
        <dbReference type="Proteomes" id="UP000292702"/>
    </source>
</evidence>